<keyword evidence="1" id="KW-0175">Coiled coil</keyword>
<reference evidence="3 4" key="1">
    <citation type="submission" date="2023-07" db="EMBL/GenBank/DDBJ databases">
        <title>Genomic Encyclopedia of Type Strains, Phase IV (KMG-IV): sequencing the most valuable type-strain genomes for metagenomic binning, comparative biology and taxonomic classification.</title>
        <authorList>
            <person name="Goeker M."/>
        </authorList>
    </citation>
    <scope>NUCLEOTIDE SEQUENCE [LARGE SCALE GENOMIC DNA]</scope>
    <source>
        <strain evidence="3 4">DSM 45903</strain>
    </source>
</reference>
<keyword evidence="2" id="KW-0812">Transmembrane</keyword>
<keyword evidence="2" id="KW-1133">Transmembrane helix</keyword>
<keyword evidence="2" id="KW-0472">Membrane</keyword>
<accession>A0ABU1II19</accession>
<dbReference type="RefSeq" id="WP_309861729.1">
    <property type="nucleotide sequence ID" value="NZ_JAVDQG010000001.1"/>
</dbReference>
<dbReference type="EMBL" id="JAVDQG010000001">
    <property type="protein sequence ID" value="MDR6224413.1"/>
    <property type="molecule type" value="Genomic_DNA"/>
</dbReference>
<evidence type="ECO:0000313" key="3">
    <source>
        <dbReference type="EMBL" id="MDR6224413.1"/>
    </source>
</evidence>
<keyword evidence="4" id="KW-1185">Reference proteome</keyword>
<comment type="caution">
    <text evidence="3">The sequence shown here is derived from an EMBL/GenBank/DDBJ whole genome shotgun (WGS) entry which is preliminary data.</text>
</comment>
<evidence type="ECO:0000256" key="1">
    <source>
        <dbReference type="SAM" id="Coils"/>
    </source>
</evidence>
<evidence type="ECO:0000256" key="2">
    <source>
        <dbReference type="SAM" id="Phobius"/>
    </source>
</evidence>
<gene>
    <name evidence="3" type="ORF">JOE21_000401</name>
</gene>
<proteinExistence type="predicted"/>
<dbReference type="Proteomes" id="UP001185012">
    <property type="component" value="Unassembled WGS sequence"/>
</dbReference>
<feature type="coiled-coil region" evidence="1">
    <location>
        <begin position="64"/>
        <end position="94"/>
    </location>
</feature>
<evidence type="ECO:0000313" key="4">
    <source>
        <dbReference type="Proteomes" id="UP001185012"/>
    </source>
</evidence>
<name>A0ABU1II19_9BACL</name>
<sequence length="153" mass="18019">MSDKWKPLLRSLLIYLTIIAITILGTQYYQQKQTQSYIQSFKDKKGQHILNEISDTYKMTIEHYSNYKLNKERKKELINKLNRLSSELRKVDEQINTGDVGDRIDFSFIYHDIKLVNIALADTTKDDIIPVIVLHGMEGLGELKKEITYMEYR</sequence>
<protein>
    <submittedName>
        <fullName evidence="3">Uncharacterized protein</fullName>
    </submittedName>
</protein>
<feature type="transmembrane region" description="Helical" evidence="2">
    <location>
        <begin position="12"/>
        <end position="29"/>
    </location>
</feature>
<organism evidence="3 4">
    <name type="scientific">Desmospora profundinema</name>
    <dbReference type="NCBI Taxonomy" id="1571184"/>
    <lineage>
        <taxon>Bacteria</taxon>
        <taxon>Bacillati</taxon>
        <taxon>Bacillota</taxon>
        <taxon>Bacilli</taxon>
        <taxon>Bacillales</taxon>
        <taxon>Thermoactinomycetaceae</taxon>
        <taxon>Desmospora</taxon>
    </lineage>
</organism>